<accession>A0A2J7Z747</accession>
<protein>
    <submittedName>
        <fullName evidence="2">Uncharacterized protein</fullName>
    </submittedName>
</protein>
<comment type="caution">
    <text evidence="2">The sequence shown here is derived from an EMBL/GenBank/DDBJ whole genome shotgun (WGS) entry which is preliminary data.</text>
</comment>
<dbReference type="EMBL" id="LJIW01000001">
    <property type="protein sequence ID" value="PNG96097.1"/>
    <property type="molecule type" value="Genomic_DNA"/>
</dbReference>
<dbReference type="Proteomes" id="UP000236520">
    <property type="component" value="Unassembled WGS sequence"/>
</dbReference>
<name>A0A2J7Z747_STRMQ</name>
<keyword evidence="3" id="KW-1185">Reference proteome</keyword>
<gene>
    <name evidence="2" type="ORF">SMF913_12122</name>
</gene>
<organism evidence="2 3">
    <name type="scientific">Streptomyces malaysiensis</name>
    <dbReference type="NCBI Taxonomy" id="92644"/>
    <lineage>
        <taxon>Bacteria</taxon>
        <taxon>Bacillati</taxon>
        <taxon>Actinomycetota</taxon>
        <taxon>Actinomycetes</taxon>
        <taxon>Kitasatosporales</taxon>
        <taxon>Streptomycetaceae</taxon>
        <taxon>Streptomyces</taxon>
        <taxon>Streptomyces violaceusniger group</taxon>
    </lineage>
</organism>
<evidence type="ECO:0000313" key="2">
    <source>
        <dbReference type="EMBL" id="PNG96097.1"/>
    </source>
</evidence>
<dbReference type="AlphaFoldDB" id="A0A2J7Z747"/>
<feature type="region of interest" description="Disordered" evidence="1">
    <location>
        <begin position="1"/>
        <end position="29"/>
    </location>
</feature>
<proteinExistence type="predicted"/>
<evidence type="ECO:0000256" key="1">
    <source>
        <dbReference type="SAM" id="MobiDB-lite"/>
    </source>
</evidence>
<evidence type="ECO:0000313" key="3">
    <source>
        <dbReference type="Proteomes" id="UP000236520"/>
    </source>
</evidence>
<reference evidence="2 3" key="1">
    <citation type="submission" date="2015-09" db="EMBL/GenBank/DDBJ databases">
        <title>Genome sequence, genome mining and natural product profiling of a biocontrol bacterium Streptomyces malaysiensis F913.</title>
        <authorList>
            <person name="Xu Y."/>
            <person name="Wei J."/>
            <person name="Xie J."/>
            <person name="Li T."/>
            <person name="Zhou Z."/>
        </authorList>
    </citation>
    <scope>NUCLEOTIDE SEQUENCE [LARGE SCALE GENOMIC DNA]</scope>
    <source>
        <strain evidence="2 3">F913</strain>
    </source>
</reference>
<sequence length="29" mass="3114">MAPLEQVSMRAQDRGPAQVKTLGANVEES</sequence>